<dbReference type="Proteomes" id="UP001293791">
    <property type="component" value="Unassembled WGS sequence"/>
</dbReference>
<evidence type="ECO:0000256" key="8">
    <source>
        <dbReference type="RuleBase" id="RU362044"/>
    </source>
</evidence>
<evidence type="ECO:0000256" key="6">
    <source>
        <dbReference type="ARBA" id="ARBA00022989"/>
    </source>
</evidence>
<dbReference type="PANTHER" id="PTHR30188:SF4">
    <property type="entry name" value="PROTEIN TRIGALACTOSYLDIACYLGLYCEROL 1, CHLOROPLASTIC"/>
    <property type="match status" value="1"/>
</dbReference>
<dbReference type="EMBL" id="JARGYT010000082">
    <property type="protein sequence ID" value="MDZ5762659.1"/>
    <property type="molecule type" value="Genomic_DNA"/>
</dbReference>
<evidence type="ECO:0000256" key="4">
    <source>
        <dbReference type="ARBA" id="ARBA00022448"/>
    </source>
</evidence>
<dbReference type="Pfam" id="PF02405">
    <property type="entry name" value="MlaE"/>
    <property type="match status" value="1"/>
</dbReference>
<comment type="function">
    <text evidence="1">Could be part of an ABC transporter complex.</text>
</comment>
<keyword evidence="4" id="KW-0813">Transport</keyword>
<comment type="similarity">
    <text evidence="3 8">Belongs to the MlaE permease family.</text>
</comment>
<keyword evidence="8" id="KW-0997">Cell inner membrane</keyword>
<keyword evidence="7 8" id="KW-0472">Membrane</keyword>
<evidence type="ECO:0000313" key="9">
    <source>
        <dbReference type="EMBL" id="MDZ5762659.1"/>
    </source>
</evidence>
<feature type="transmembrane region" description="Helical" evidence="8">
    <location>
        <begin position="52"/>
        <end position="73"/>
    </location>
</feature>
<proteinExistence type="inferred from homology"/>
<evidence type="ECO:0000256" key="2">
    <source>
        <dbReference type="ARBA" id="ARBA00004141"/>
    </source>
</evidence>
<comment type="subcellular location">
    <subcellularLocation>
        <location evidence="8">Cell inner membrane</location>
        <topology evidence="8">Multi-pass membrane protein</topology>
    </subcellularLocation>
    <subcellularLocation>
        <location evidence="2">Membrane</location>
        <topology evidence="2">Multi-pass membrane protein</topology>
    </subcellularLocation>
</comment>
<keyword evidence="5 8" id="KW-0812">Transmembrane</keyword>
<gene>
    <name evidence="9" type="ORF">Cyrtocomes_01050</name>
</gene>
<accession>A0ABU5L957</accession>
<name>A0ABU5L957_9RICK</name>
<dbReference type="InterPro" id="IPR030802">
    <property type="entry name" value="Permease_MalE"/>
</dbReference>
<evidence type="ECO:0000256" key="1">
    <source>
        <dbReference type="ARBA" id="ARBA00003787"/>
    </source>
</evidence>
<dbReference type="PANTHER" id="PTHR30188">
    <property type="entry name" value="ABC TRANSPORTER PERMEASE PROTEIN-RELATED"/>
    <property type="match status" value="1"/>
</dbReference>
<feature type="transmembrane region" description="Helical" evidence="8">
    <location>
        <begin position="158"/>
        <end position="179"/>
    </location>
</feature>
<dbReference type="InterPro" id="IPR003453">
    <property type="entry name" value="ABC_MlaE_roteobac"/>
</dbReference>
<feature type="transmembrane region" description="Helical" evidence="8">
    <location>
        <begin position="231"/>
        <end position="252"/>
    </location>
</feature>
<keyword evidence="8" id="KW-1003">Cell membrane</keyword>
<reference evidence="9 10" key="1">
    <citation type="submission" date="2023-02" db="EMBL/GenBank/DDBJ databases">
        <title>Host association and intracellularity evolved multiple times independently in the Rickettsiales.</title>
        <authorList>
            <person name="Castelli M."/>
            <person name="Nardi T."/>
            <person name="Gammuto L."/>
            <person name="Bellinzona G."/>
            <person name="Sabaneyeva E."/>
            <person name="Potekhin A."/>
            <person name="Serra V."/>
            <person name="Petroni G."/>
            <person name="Sassera D."/>
        </authorList>
    </citation>
    <scope>NUCLEOTIDE SEQUENCE [LARGE SCALE GENOMIC DNA]</scope>
    <source>
        <strain evidence="9 10">BOD18</strain>
    </source>
</reference>
<comment type="caution">
    <text evidence="9">The sequence shown here is derived from an EMBL/GenBank/DDBJ whole genome shotgun (WGS) entry which is preliminary data.</text>
</comment>
<feature type="transmembrane region" description="Helical" evidence="8">
    <location>
        <begin position="199"/>
        <end position="219"/>
    </location>
</feature>
<keyword evidence="6 8" id="KW-1133">Transmembrane helix</keyword>
<evidence type="ECO:0000256" key="5">
    <source>
        <dbReference type="ARBA" id="ARBA00022692"/>
    </source>
</evidence>
<dbReference type="NCBIfam" id="TIGR00056">
    <property type="entry name" value="MlaE family lipid ABC transporter permease subunit"/>
    <property type="match status" value="1"/>
</dbReference>
<protein>
    <submittedName>
        <fullName evidence="9">ABC transporter permease</fullName>
    </submittedName>
</protein>
<evidence type="ECO:0000256" key="7">
    <source>
        <dbReference type="ARBA" id="ARBA00023136"/>
    </source>
</evidence>
<evidence type="ECO:0000313" key="10">
    <source>
        <dbReference type="Proteomes" id="UP001293791"/>
    </source>
</evidence>
<organism evidence="9 10">
    <name type="scientific">Candidatus Cyrtobacter comes</name>
    <dbReference type="NCBI Taxonomy" id="675776"/>
    <lineage>
        <taxon>Bacteria</taxon>
        <taxon>Pseudomonadati</taxon>
        <taxon>Pseudomonadota</taxon>
        <taxon>Alphaproteobacteria</taxon>
        <taxon>Rickettsiales</taxon>
        <taxon>Candidatus Midichloriaceae</taxon>
        <taxon>Candidatus Cyrtobacter</taxon>
    </lineage>
</organism>
<keyword evidence="10" id="KW-1185">Reference proteome</keyword>
<evidence type="ECO:0000256" key="3">
    <source>
        <dbReference type="ARBA" id="ARBA00007556"/>
    </source>
</evidence>
<sequence length="258" mass="27624">MRVMFLLNLIGRYTLNFSARIGGFFLFILEIFKSLFSRQFFLKEVLKQCAEIGYYSLPVIGLTALFTGAVLALQTYLGFSRLSAEGAVASVVAISITRELGPVLGGLMLTGRISSSIASELSSMKISDQVNALYTLGVDPIKYLVIPRVIAGMLMTPLLILVADSIGIMGGCIVATQKLGFSTLSYIEDTYSFIQMSDVISGLIKAVIFGAILTSMGCYCGMNALGGAKSVGNATISAVVNSSMLILLFNYITTALMF</sequence>
<feature type="transmembrane region" description="Helical" evidence="8">
    <location>
        <begin position="12"/>
        <end position="32"/>
    </location>
</feature>